<dbReference type="Gene3D" id="1.20.58.1950">
    <property type="match status" value="1"/>
</dbReference>
<accession>A0A8S0VXS4</accession>
<dbReference type="InterPro" id="IPR004341">
    <property type="entry name" value="CAT_RNA-bd_dom"/>
</dbReference>
<dbReference type="EMBL" id="CDGJ01000058">
    <property type="protein sequence ID" value="CEJ07539.1"/>
    <property type="molecule type" value="Genomic_DNA"/>
</dbReference>
<feature type="domain" description="PRD" evidence="2">
    <location>
        <begin position="176"/>
        <end position="282"/>
    </location>
</feature>
<dbReference type="InterPro" id="IPR036650">
    <property type="entry name" value="CAT_RNA-bd_dom_sf"/>
</dbReference>
<gene>
    <name evidence="4" type="ORF">DEACI_2005</name>
    <name evidence="3" type="ORF">DEACI_2916</name>
</gene>
<name>A0A8S0VXS4_9FIRM</name>
<dbReference type="Pfam" id="PF03123">
    <property type="entry name" value="CAT_RBD"/>
    <property type="match status" value="1"/>
</dbReference>
<dbReference type="PROSITE" id="PS51372">
    <property type="entry name" value="PRD_2"/>
    <property type="match status" value="2"/>
</dbReference>
<evidence type="ECO:0000259" key="2">
    <source>
        <dbReference type="PROSITE" id="PS51372"/>
    </source>
</evidence>
<dbReference type="Gene3D" id="2.30.24.10">
    <property type="entry name" value="CAT RNA-binding domain"/>
    <property type="match status" value="1"/>
</dbReference>
<organism evidence="3">
    <name type="scientific">Acididesulfobacillus acetoxydans</name>
    <dbReference type="NCBI Taxonomy" id="1561005"/>
    <lineage>
        <taxon>Bacteria</taxon>
        <taxon>Bacillati</taxon>
        <taxon>Bacillota</taxon>
        <taxon>Clostridia</taxon>
        <taxon>Eubacteriales</taxon>
        <taxon>Peptococcaceae</taxon>
        <taxon>Acididesulfobacillus</taxon>
    </lineage>
</organism>
<keyword evidence="5" id="KW-1185">Reference proteome</keyword>
<dbReference type="SUPFAM" id="SSF63520">
    <property type="entry name" value="PTS-regulatory domain, PRD"/>
    <property type="match status" value="2"/>
</dbReference>
<keyword evidence="1" id="KW-0677">Repeat</keyword>
<dbReference type="Gene3D" id="1.10.1790.10">
    <property type="entry name" value="PRD domain"/>
    <property type="match status" value="1"/>
</dbReference>
<dbReference type="GO" id="GO:0003723">
    <property type="term" value="F:RNA binding"/>
    <property type="evidence" value="ECO:0007669"/>
    <property type="project" value="InterPro"/>
</dbReference>
<dbReference type="EMBL" id="LR746496">
    <property type="protein sequence ID" value="CAA7602243.1"/>
    <property type="molecule type" value="Genomic_DNA"/>
</dbReference>
<feature type="domain" description="PRD" evidence="2">
    <location>
        <begin position="70"/>
        <end position="175"/>
    </location>
</feature>
<dbReference type="AlphaFoldDB" id="A0A8S0VXS4"/>
<dbReference type="InterPro" id="IPR011608">
    <property type="entry name" value="PRD"/>
</dbReference>
<sequence length="285" mass="32232">MGMPDKYTVHKAFNNNVLWVTDGQQEKVLLGKGIGFGLRAGDAFQDGALIEKVFTLEDENRQKFSELITQVDAKTVGLCEEVIFMFSRELNEELDQKIHVSLTDHIAFALHRLRQHDEIVNPFLIETETLYPREYALALKAAAILEKGTAVRIPDGEIGFIALHIHSARNQGKLSNTIKYAFLANSICELVEDKLGLEIDKTSLDYARFVTHIRFTVERLLKGALIKNRLLKSIKREYKESYAIAKKVAVLLEETIGKKVVPDEVGYIAVHIEKLRDAERRVGGK</sequence>
<dbReference type="KEGG" id="aacx:DEACI_2916"/>
<dbReference type="GO" id="GO:0006355">
    <property type="term" value="P:regulation of DNA-templated transcription"/>
    <property type="evidence" value="ECO:0007669"/>
    <property type="project" value="InterPro"/>
</dbReference>
<dbReference type="InterPro" id="IPR050661">
    <property type="entry name" value="BglG_antiterminators"/>
</dbReference>
<dbReference type="Pfam" id="PF00874">
    <property type="entry name" value="PRD"/>
    <property type="match status" value="2"/>
</dbReference>
<dbReference type="PANTHER" id="PTHR30185:SF16">
    <property type="entry name" value="PROTEIN GLCT"/>
    <property type="match status" value="1"/>
</dbReference>
<dbReference type="InterPro" id="IPR036634">
    <property type="entry name" value="PRD_sf"/>
</dbReference>
<evidence type="ECO:0000313" key="4">
    <source>
        <dbReference type="EMBL" id="CEJ07539.1"/>
    </source>
</evidence>
<evidence type="ECO:0000313" key="3">
    <source>
        <dbReference type="EMBL" id="CAA7602243.1"/>
    </source>
</evidence>
<reference evidence="4" key="1">
    <citation type="submission" date="2014-11" db="EMBL/GenBank/DDBJ databases">
        <authorList>
            <person name="Hornung B.V."/>
        </authorList>
    </citation>
    <scope>NUCLEOTIDE SEQUENCE</scope>
    <source>
        <strain evidence="4">INE</strain>
    </source>
</reference>
<dbReference type="Proteomes" id="UP000836597">
    <property type="component" value="Chromosome"/>
</dbReference>
<reference evidence="3" key="2">
    <citation type="submission" date="2020-01" db="EMBL/GenBank/DDBJ databases">
        <authorList>
            <person name="Hornung B."/>
        </authorList>
    </citation>
    <scope>NUCLEOTIDE SEQUENCE</scope>
    <source>
        <strain evidence="3">PacBioINE</strain>
    </source>
</reference>
<dbReference type="SUPFAM" id="SSF50151">
    <property type="entry name" value="SacY-like RNA-binding domain"/>
    <property type="match status" value="1"/>
</dbReference>
<proteinExistence type="predicted"/>
<dbReference type="Gene3D" id="1.20.890.100">
    <property type="match status" value="1"/>
</dbReference>
<dbReference type="Proteomes" id="UP001071230">
    <property type="component" value="Unassembled WGS sequence"/>
</dbReference>
<evidence type="ECO:0000256" key="1">
    <source>
        <dbReference type="ARBA" id="ARBA00022737"/>
    </source>
</evidence>
<evidence type="ECO:0000313" key="5">
    <source>
        <dbReference type="Proteomes" id="UP001071230"/>
    </source>
</evidence>
<dbReference type="PANTHER" id="PTHR30185">
    <property type="entry name" value="CRYPTIC BETA-GLUCOSIDE BGL OPERON ANTITERMINATOR"/>
    <property type="match status" value="1"/>
</dbReference>
<protein>
    <submittedName>
        <fullName evidence="3">PRD domain protein</fullName>
    </submittedName>
    <submittedName>
        <fullName evidence="4">PtsGHI operon antiterminator</fullName>
    </submittedName>
</protein>
<dbReference type="SMART" id="SM01061">
    <property type="entry name" value="CAT_RBD"/>
    <property type="match status" value="1"/>
</dbReference>